<dbReference type="EMBL" id="AGDZ01000018">
    <property type="protein sequence ID" value="EMB25817.1"/>
    <property type="molecule type" value="Genomic_DNA"/>
</dbReference>
<dbReference type="PROSITE" id="PS50111">
    <property type="entry name" value="CHEMOTAXIS_TRANSDUC_2"/>
    <property type="match status" value="1"/>
</dbReference>
<dbReference type="PRINTS" id="PR00260">
    <property type="entry name" value="CHEMTRNSDUCR"/>
</dbReference>
<dbReference type="GO" id="GO:0004888">
    <property type="term" value="F:transmembrane signaling receptor activity"/>
    <property type="evidence" value="ECO:0007669"/>
    <property type="project" value="InterPro"/>
</dbReference>
<dbReference type="SMART" id="SM00283">
    <property type="entry name" value="MA"/>
    <property type="match status" value="1"/>
</dbReference>
<dbReference type="RefSeq" id="WP_010694559.1">
    <property type="nucleotide sequence ID" value="NZ_KB442453.1"/>
</dbReference>
<dbReference type="GO" id="GO:0005886">
    <property type="term" value="C:plasma membrane"/>
    <property type="evidence" value="ECO:0007669"/>
    <property type="project" value="UniProtKB-SubCell"/>
</dbReference>
<evidence type="ECO:0000259" key="10">
    <source>
        <dbReference type="PROSITE" id="PS50111"/>
    </source>
</evidence>
<proteinExistence type="inferred from homology"/>
<dbReference type="InterPro" id="IPR004089">
    <property type="entry name" value="MCPsignal_dom"/>
</dbReference>
<dbReference type="SUPFAM" id="SSF58104">
    <property type="entry name" value="Methyl-accepting chemotaxis protein (MCP) signaling domain"/>
    <property type="match status" value="2"/>
</dbReference>
<name>M2BL99_TREDN</name>
<dbReference type="OrthoDB" id="304599at2"/>
<dbReference type="PANTHER" id="PTHR43531:SF11">
    <property type="entry name" value="METHYL-ACCEPTING CHEMOTAXIS PROTEIN 3"/>
    <property type="match status" value="1"/>
</dbReference>
<keyword evidence="8" id="KW-0807">Transducer</keyword>
<evidence type="ECO:0000313" key="13">
    <source>
        <dbReference type="Proteomes" id="UP000016183"/>
    </source>
</evidence>
<dbReference type="InterPro" id="IPR051310">
    <property type="entry name" value="MCP_chemotaxis"/>
</dbReference>
<feature type="domain" description="HAMP" evidence="11">
    <location>
        <begin position="309"/>
        <end position="363"/>
    </location>
</feature>
<accession>M2BL99</accession>
<sequence length="696" mass="75659">MKKRFSMKNKLILIFGLLILIAGFTLALIGIRTARKAVTEKVEIHLIDKATDTAEIIDGRVNTMFQFLEGIARMPVLRDNTITFREKMAILTEEAKFNSVISELYITDKSGLMYNLDGTDLSFDDTQWFKASINGKKYTEEPYFDTENNMFITFSLPMYDDNRNIIGVLGADVDGLWLSDLIDDIVVGKTGVCYIIDLNGVTIADPDPEVVKNQENSTEKAKTDASYSSIAAFEKRAMTETKPGTGYFYWYKRLDIAAFARIKSCNWSVIISAPSDEFMGTVNELRLEMILIGFIILATSLVIVFFVARGIVKPINIVVKSLQNIAQGEGDLTVRLPVHGNDEITDLSEYFNQTIEKIGSSIKTVGTSSTEMTDIGNELASNMTETASAVHQIRANIDGVKQQALTQAASVTETAATVEEIIRTIKQLNGSIENQAASVAESSSAIEQMVGNIASITQTLGKTDDIIKTLASATADGKGTISGANSVTQKIAEESGGLLEASSVIQHIASQTNLLAMNAAIEAAHAGEAGKGFAVVADEIRKLAEESSTQGKTITSTLKVLSGDIEALSSSSKTAEEKFNAIFSLSEQVKMMSQNLMDAMREQENGSKEVLTAIRDINMVTNQVNDGSAEMLRGGENVAQEMQKLDGLTRIITDSMNEMASGAVQISNAVQEVNEISQKNKASIQKLAEEVSKFKV</sequence>
<evidence type="ECO:0000256" key="5">
    <source>
        <dbReference type="ARBA" id="ARBA00022989"/>
    </source>
</evidence>
<dbReference type="PATRIC" id="fig|999437.3.peg.963"/>
<dbReference type="HOGENOM" id="CLU_000445_107_19_12"/>
<dbReference type="InterPro" id="IPR004090">
    <property type="entry name" value="Chemotax_Me-accpt_rcpt"/>
</dbReference>
<feature type="domain" description="Methyl-accepting transducer" evidence="10">
    <location>
        <begin position="410"/>
        <end position="639"/>
    </location>
</feature>
<dbReference type="InterPro" id="IPR033479">
    <property type="entry name" value="dCache_1"/>
</dbReference>
<dbReference type="Pfam" id="PF02743">
    <property type="entry name" value="dCache_1"/>
    <property type="match status" value="1"/>
</dbReference>
<evidence type="ECO:0000256" key="1">
    <source>
        <dbReference type="ARBA" id="ARBA00004651"/>
    </source>
</evidence>
<dbReference type="PANTHER" id="PTHR43531">
    <property type="entry name" value="PROTEIN ICFG"/>
    <property type="match status" value="1"/>
</dbReference>
<dbReference type="CDD" id="cd06225">
    <property type="entry name" value="HAMP"/>
    <property type="match status" value="1"/>
</dbReference>
<evidence type="ECO:0000256" key="3">
    <source>
        <dbReference type="ARBA" id="ARBA00022500"/>
    </source>
</evidence>
<dbReference type="Gene3D" id="3.30.450.20">
    <property type="entry name" value="PAS domain"/>
    <property type="match status" value="1"/>
</dbReference>
<dbReference type="CDD" id="cd12912">
    <property type="entry name" value="PDC2_MCP_like"/>
    <property type="match status" value="1"/>
</dbReference>
<evidence type="ECO:0000313" key="12">
    <source>
        <dbReference type="EMBL" id="EMB25817.1"/>
    </source>
</evidence>
<evidence type="ECO:0000256" key="2">
    <source>
        <dbReference type="ARBA" id="ARBA00022475"/>
    </source>
</evidence>
<dbReference type="CDD" id="cd18773">
    <property type="entry name" value="PDC1_HK_sensor"/>
    <property type="match status" value="1"/>
</dbReference>
<dbReference type="Gene3D" id="6.10.340.10">
    <property type="match status" value="1"/>
</dbReference>
<keyword evidence="2" id="KW-1003">Cell membrane</keyword>
<keyword evidence="5 9" id="KW-1133">Transmembrane helix</keyword>
<dbReference type="InterPro" id="IPR003660">
    <property type="entry name" value="HAMP_dom"/>
</dbReference>
<dbReference type="Pfam" id="PF00672">
    <property type="entry name" value="HAMP"/>
    <property type="match status" value="1"/>
</dbReference>
<keyword evidence="6 9" id="KW-0472">Membrane</keyword>
<comment type="subcellular location">
    <subcellularLocation>
        <location evidence="1">Cell membrane</location>
        <topology evidence="1">Multi-pass membrane protein</topology>
    </subcellularLocation>
</comment>
<evidence type="ECO:0000256" key="9">
    <source>
        <dbReference type="SAM" id="Phobius"/>
    </source>
</evidence>
<evidence type="ECO:0000256" key="6">
    <source>
        <dbReference type="ARBA" id="ARBA00023136"/>
    </source>
</evidence>
<organism evidence="12 13">
    <name type="scientific">Treponema denticola SP33</name>
    <dbReference type="NCBI Taxonomy" id="999437"/>
    <lineage>
        <taxon>Bacteria</taxon>
        <taxon>Pseudomonadati</taxon>
        <taxon>Spirochaetota</taxon>
        <taxon>Spirochaetia</taxon>
        <taxon>Spirochaetales</taxon>
        <taxon>Treponemataceae</taxon>
        <taxon>Treponema</taxon>
    </lineage>
</organism>
<comment type="caution">
    <text evidence="12">The sequence shown here is derived from an EMBL/GenBank/DDBJ whole genome shotgun (WGS) entry which is preliminary data.</text>
</comment>
<dbReference type="InterPro" id="IPR029151">
    <property type="entry name" value="Sensor-like_sf"/>
</dbReference>
<dbReference type="AlphaFoldDB" id="M2BL99"/>
<evidence type="ECO:0000256" key="7">
    <source>
        <dbReference type="ARBA" id="ARBA00029447"/>
    </source>
</evidence>
<dbReference type="PROSITE" id="PS50885">
    <property type="entry name" value="HAMP"/>
    <property type="match status" value="1"/>
</dbReference>
<evidence type="ECO:0000256" key="8">
    <source>
        <dbReference type="PROSITE-ProRule" id="PRU00284"/>
    </source>
</evidence>
<dbReference type="Gene3D" id="1.10.287.950">
    <property type="entry name" value="Methyl-accepting chemotaxis protein"/>
    <property type="match status" value="1"/>
</dbReference>
<evidence type="ECO:0000256" key="4">
    <source>
        <dbReference type="ARBA" id="ARBA00022692"/>
    </source>
</evidence>
<reference evidence="12 13" key="1">
    <citation type="submission" date="2012-01" db="EMBL/GenBank/DDBJ databases">
        <title>The Genome Sequence of Treponema denticola SP33.</title>
        <authorList>
            <consortium name="The Broad Institute Genome Sequencing Platform"/>
            <person name="Earl A."/>
            <person name="Ward D."/>
            <person name="Feldgarden M."/>
            <person name="Gevers D."/>
            <person name="Blanton J.M."/>
            <person name="Fenno C.J."/>
            <person name="Baranova O.V."/>
            <person name="Mathney J."/>
            <person name="Dewhirst F.E."/>
            <person name="Izard J."/>
            <person name="Young S.K."/>
            <person name="Zeng Q."/>
            <person name="Gargeya S."/>
            <person name="Fitzgerald M."/>
            <person name="Haas B."/>
            <person name="Abouelleil A."/>
            <person name="Alvarado L."/>
            <person name="Arachchi H.M."/>
            <person name="Berlin A."/>
            <person name="Chapman S.B."/>
            <person name="Gearin G."/>
            <person name="Goldberg J."/>
            <person name="Griggs A."/>
            <person name="Gujja S."/>
            <person name="Hansen M."/>
            <person name="Heiman D."/>
            <person name="Howarth C."/>
            <person name="Larimer J."/>
            <person name="Lui A."/>
            <person name="MacDonald P.J.P."/>
            <person name="McCowen C."/>
            <person name="Montmayeur A."/>
            <person name="Murphy C."/>
            <person name="Neiman D."/>
            <person name="Pearson M."/>
            <person name="Priest M."/>
            <person name="Roberts A."/>
            <person name="Saif S."/>
            <person name="Shea T."/>
            <person name="Sisk P."/>
            <person name="Stolte C."/>
            <person name="Sykes S."/>
            <person name="Wortman J."/>
            <person name="Nusbaum C."/>
            <person name="Birren B."/>
        </authorList>
    </citation>
    <scope>NUCLEOTIDE SEQUENCE [LARGE SCALE GENOMIC DNA]</scope>
    <source>
        <strain evidence="12 13">SP33</strain>
    </source>
</reference>
<dbReference type="SMART" id="SM00304">
    <property type="entry name" value="HAMP"/>
    <property type="match status" value="1"/>
</dbReference>
<dbReference type="GO" id="GO:0007165">
    <property type="term" value="P:signal transduction"/>
    <property type="evidence" value="ECO:0007669"/>
    <property type="project" value="UniProtKB-KW"/>
</dbReference>
<keyword evidence="3" id="KW-0145">Chemotaxis</keyword>
<evidence type="ECO:0008006" key="14">
    <source>
        <dbReference type="Google" id="ProtNLM"/>
    </source>
</evidence>
<feature type="transmembrane region" description="Helical" evidence="9">
    <location>
        <begin position="289"/>
        <end position="312"/>
    </location>
</feature>
<evidence type="ECO:0000259" key="11">
    <source>
        <dbReference type="PROSITE" id="PS50885"/>
    </source>
</evidence>
<dbReference type="Pfam" id="PF00015">
    <property type="entry name" value="MCPsignal"/>
    <property type="match status" value="1"/>
</dbReference>
<dbReference type="Proteomes" id="UP000016183">
    <property type="component" value="Unassembled WGS sequence"/>
</dbReference>
<protein>
    <recommendedName>
        <fullName evidence="14">Methyl-accepting chemotaxis protein</fullName>
    </recommendedName>
</protein>
<dbReference type="SUPFAM" id="SSF103190">
    <property type="entry name" value="Sensory domain-like"/>
    <property type="match status" value="1"/>
</dbReference>
<dbReference type="GO" id="GO:0006935">
    <property type="term" value="P:chemotaxis"/>
    <property type="evidence" value="ECO:0007669"/>
    <property type="project" value="UniProtKB-KW"/>
</dbReference>
<gene>
    <name evidence="12" type="ORF">HMPREF9733_00949</name>
</gene>
<keyword evidence="4 9" id="KW-0812">Transmembrane</keyword>
<comment type="similarity">
    <text evidence="7">Belongs to the methyl-accepting chemotaxis (MCP) protein family.</text>
</comment>